<keyword evidence="2" id="KW-1185">Reference proteome</keyword>
<dbReference type="AlphaFoldDB" id="A0A5C6FDM8"/>
<dbReference type="Proteomes" id="UP000318288">
    <property type="component" value="Unassembled WGS sequence"/>
</dbReference>
<evidence type="ECO:0000313" key="1">
    <source>
        <dbReference type="EMBL" id="TWU58700.1"/>
    </source>
</evidence>
<gene>
    <name evidence="1" type="ORF">Poly51_14790</name>
</gene>
<accession>A0A5C6FDM8</accession>
<evidence type="ECO:0000313" key="2">
    <source>
        <dbReference type="Proteomes" id="UP000318288"/>
    </source>
</evidence>
<sequence>MSGAQRWELSMQVAVHRAGMDFFVKKQRAVWRTEGPAKIPAFLIFSIFTQELRETGRRQFGFKSLKPREGHGFHRGGLAQISPWKSAGDGAKRRLNFGRGNCARSKKSVPHSNFPA</sequence>
<organism evidence="1 2">
    <name type="scientific">Rubripirellula tenax</name>
    <dbReference type="NCBI Taxonomy" id="2528015"/>
    <lineage>
        <taxon>Bacteria</taxon>
        <taxon>Pseudomonadati</taxon>
        <taxon>Planctomycetota</taxon>
        <taxon>Planctomycetia</taxon>
        <taxon>Pirellulales</taxon>
        <taxon>Pirellulaceae</taxon>
        <taxon>Rubripirellula</taxon>
    </lineage>
</organism>
<name>A0A5C6FDM8_9BACT</name>
<comment type="caution">
    <text evidence="1">The sequence shown here is derived from an EMBL/GenBank/DDBJ whole genome shotgun (WGS) entry which is preliminary data.</text>
</comment>
<protein>
    <submittedName>
        <fullName evidence="1">Uncharacterized protein</fullName>
    </submittedName>
</protein>
<dbReference type="EMBL" id="SJPW01000002">
    <property type="protein sequence ID" value="TWU58700.1"/>
    <property type="molecule type" value="Genomic_DNA"/>
</dbReference>
<reference evidence="1 2" key="1">
    <citation type="submission" date="2019-02" db="EMBL/GenBank/DDBJ databases">
        <title>Deep-cultivation of Planctomycetes and their phenomic and genomic characterization uncovers novel biology.</title>
        <authorList>
            <person name="Wiegand S."/>
            <person name="Jogler M."/>
            <person name="Boedeker C."/>
            <person name="Pinto D."/>
            <person name="Vollmers J."/>
            <person name="Rivas-Marin E."/>
            <person name="Kohn T."/>
            <person name="Peeters S.H."/>
            <person name="Heuer A."/>
            <person name="Rast P."/>
            <person name="Oberbeckmann S."/>
            <person name="Bunk B."/>
            <person name="Jeske O."/>
            <person name="Meyerdierks A."/>
            <person name="Storesund J.E."/>
            <person name="Kallscheuer N."/>
            <person name="Luecker S."/>
            <person name="Lage O.M."/>
            <person name="Pohl T."/>
            <person name="Merkel B.J."/>
            <person name="Hornburger P."/>
            <person name="Mueller R.-W."/>
            <person name="Bruemmer F."/>
            <person name="Labrenz M."/>
            <person name="Spormann A.M."/>
            <person name="Op Den Camp H."/>
            <person name="Overmann J."/>
            <person name="Amann R."/>
            <person name="Jetten M.S.M."/>
            <person name="Mascher T."/>
            <person name="Medema M.H."/>
            <person name="Devos D.P."/>
            <person name="Kaster A.-K."/>
            <person name="Ovreas L."/>
            <person name="Rohde M."/>
            <person name="Galperin M.Y."/>
            <person name="Jogler C."/>
        </authorList>
    </citation>
    <scope>NUCLEOTIDE SEQUENCE [LARGE SCALE GENOMIC DNA]</scope>
    <source>
        <strain evidence="1 2">Poly51</strain>
    </source>
</reference>
<proteinExistence type="predicted"/>